<gene>
    <name evidence="1" type="ORF">BFG57_13775</name>
</gene>
<dbReference type="RefSeq" id="WP_069716921.1">
    <property type="nucleotide sequence ID" value="NZ_MJEH01000018.1"/>
</dbReference>
<reference evidence="1 2" key="1">
    <citation type="submission" date="2016-08" db="EMBL/GenBank/DDBJ databases">
        <title>Genome of Bacillus solimangrovi GH2-4.</title>
        <authorList>
            <person name="Lim S."/>
            <person name="Kim B.-C."/>
        </authorList>
    </citation>
    <scope>NUCLEOTIDE SEQUENCE [LARGE SCALE GENOMIC DNA]</scope>
    <source>
        <strain evidence="1 2">GH2-4</strain>
    </source>
</reference>
<dbReference type="Proteomes" id="UP000095209">
    <property type="component" value="Unassembled WGS sequence"/>
</dbReference>
<name>A0A1E5LG22_9BACI</name>
<accession>A0A1E5LG22</accession>
<protein>
    <recommendedName>
        <fullName evidence="3">Type I-B CRISPR-associated protein Cas8b1/Cst1</fullName>
    </recommendedName>
</protein>
<dbReference type="STRING" id="1305675.BFG57_13775"/>
<organism evidence="1 2">
    <name type="scientific">Bacillus solimangrovi</name>
    <dbReference type="NCBI Taxonomy" id="1305675"/>
    <lineage>
        <taxon>Bacteria</taxon>
        <taxon>Bacillati</taxon>
        <taxon>Bacillota</taxon>
        <taxon>Bacilli</taxon>
        <taxon>Bacillales</taxon>
        <taxon>Bacillaceae</taxon>
        <taxon>Bacillus</taxon>
    </lineage>
</organism>
<evidence type="ECO:0000313" key="1">
    <source>
        <dbReference type="EMBL" id="OEH93020.1"/>
    </source>
</evidence>
<sequence length="603" mass="70124">MASSHIDLHAEDWMMTAGLIGLKRIYGEDELEIIPTGIRLYSEQLSSLSKNYFDYFIETYDVAIRDTERLTRQLNKATHNSERYKDAHKEILKVMKEQFKKVEKYFPESKEHHDFKQLIEQMKKLKSVDLLDELRESINTFQMILSTPEINNKLTLNYAKAVIISPFFGQPSFLQAACNSLTKEQHIEKMYIDYVKPVELELQFQERLQNATDAKEILQFLEANKEYKPFNTWFRQIKKLKTVEEIQSYFKNEILPCSFVDGLYSTMSYEEMMFSPLGVSVDKASNFYWDFNKKEPVPMSALARLTLFMIPAGLAFYQRKFGVGQSTEYLRFSGLVMKDDLFEDNVNVNYRYQALRQTGSSFDKVIFGLLEDAKEKSKRSAESYLFVELYSSYKTKKTLLDYYHMPTYVSKYFQSKGNVIKNLQILEHRDNFVRSILKGIDPKQTVFSYLREAIASPRHAYGAFIAVQERYRLTLMKNGVDDVEKLDNRDKRVFVAYSQGKELRDVMVRSRNEKGEEGPYRASGRKKIEGIAYRLLNSTKAGNKHAFLDTVFRLHVAAGKQVSSIFLDTLKDKEGLDFETISGAFLAGLLGEDRKEVENRGNQ</sequence>
<keyword evidence="2" id="KW-1185">Reference proteome</keyword>
<proteinExistence type="predicted"/>
<evidence type="ECO:0000313" key="2">
    <source>
        <dbReference type="Proteomes" id="UP000095209"/>
    </source>
</evidence>
<dbReference type="AlphaFoldDB" id="A0A1E5LG22"/>
<evidence type="ECO:0008006" key="3">
    <source>
        <dbReference type="Google" id="ProtNLM"/>
    </source>
</evidence>
<comment type="caution">
    <text evidence="1">The sequence shown here is derived from an EMBL/GenBank/DDBJ whole genome shotgun (WGS) entry which is preliminary data.</text>
</comment>
<dbReference type="OrthoDB" id="5540852at2"/>
<dbReference type="EMBL" id="MJEH01000018">
    <property type="protein sequence ID" value="OEH93020.1"/>
    <property type="molecule type" value="Genomic_DNA"/>
</dbReference>